<feature type="domain" description="Acyl-CoA oxidase/dehydrogenase middle" evidence="13">
    <location>
        <begin position="79"/>
        <end position="166"/>
    </location>
</feature>
<dbReference type="Proteomes" id="UP000030754">
    <property type="component" value="Unassembled WGS sequence"/>
</dbReference>
<dbReference type="Gene3D" id="2.40.110.10">
    <property type="entry name" value="Butyryl-CoA Dehydrogenase, subunit A, domain 2"/>
    <property type="match status" value="1"/>
</dbReference>
<dbReference type="Pfam" id="PF02770">
    <property type="entry name" value="Acyl-CoA_dh_M"/>
    <property type="match status" value="1"/>
</dbReference>
<evidence type="ECO:0000256" key="10">
    <source>
        <dbReference type="ARBA" id="ARBA00023098"/>
    </source>
</evidence>
<dbReference type="Pfam" id="PF02771">
    <property type="entry name" value="Acyl-CoA_dh_N"/>
    <property type="match status" value="1"/>
</dbReference>
<dbReference type="InterPro" id="IPR006091">
    <property type="entry name" value="Acyl-CoA_Oxase/DH_mid-dom"/>
</dbReference>
<dbReference type="EMBL" id="HG725512">
    <property type="protein sequence ID" value="CDJ68195.1"/>
    <property type="molecule type" value="Genomic_DNA"/>
</dbReference>
<dbReference type="InterPro" id="IPR046373">
    <property type="entry name" value="Acyl-CoA_Oxase/DH_mid-dom_sf"/>
</dbReference>
<dbReference type="AlphaFoldDB" id="U6N2N2"/>
<evidence type="ECO:0000256" key="1">
    <source>
        <dbReference type="ARBA" id="ARBA00001974"/>
    </source>
</evidence>
<dbReference type="InterPro" id="IPR009100">
    <property type="entry name" value="AcylCoA_DH/oxidase_NM_dom_sf"/>
</dbReference>
<evidence type="ECO:0000256" key="9">
    <source>
        <dbReference type="ARBA" id="ARBA00023002"/>
    </source>
</evidence>
<comment type="cofactor">
    <cofactor evidence="1 11">
        <name>FAD</name>
        <dbReference type="ChEBI" id="CHEBI:57692"/>
    </cofactor>
</comment>
<dbReference type="GO" id="GO:0006631">
    <property type="term" value="P:fatty acid metabolic process"/>
    <property type="evidence" value="ECO:0007669"/>
    <property type="project" value="UniProtKB-KW"/>
</dbReference>
<name>U6N2N2_9EIME</name>
<evidence type="ECO:0000256" key="5">
    <source>
        <dbReference type="ARBA" id="ARBA00011881"/>
    </source>
</evidence>
<evidence type="ECO:0000313" key="16">
    <source>
        <dbReference type="Proteomes" id="UP000030754"/>
    </source>
</evidence>
<dbReference type="GO" id="GO:0003995">
    <property type="term" value="F:acyl-CoA dehydrogenase activity"/>
    <property type="evidence" value="ECO:0007669"/>
    <property type="project" value="TreeGrafter"/>
</dbReference>
<feature type="domain" description="Acyl-CoA dehydrogenase/oxidase N-terminal" evidence="14">
    <location>
        <begin position="2"/>
        <end position="63"/>
    </location>
</feature>
<dbReference type="SUPFAM" id="SSF47203">
    <property type="entry name" value="Acyl-CoA dehydrogenase C-terminal domain-like"/>
    <property type="match status" value="1"/>
</dbReference>
<dbReference type="InterPro" id="IPR037069">
    <property type="entry name" value="AcylCoA_DH/ox_N_sf"/>
</dbReference>
<evidence type="ECO:0000313" key="15">
    <source>
        <dbReference type="EMBL" id="CDJ68195.1"/>
    </source>
</evidence>
<evidence type="ECO:0000256" key="8">
    <source>
        <dbReference type="ARBA" id="ARBA00022832"/>
    </source>
</evidence>
<dbReference type="PANTHER" id="PTHR43884">
    <property type="entry name" value="ACYL-COA DEHYDROGENASE"/>
    <property type="match status" value="1"/>
</dbReference>
<keyword evidence="16" id="KW-1185">Reference proteome</keyword>
<dbReference type="SUPFAM" id="SSF56645">
    <property type="entry name" value="Acyl-CoA dehydrogenase NM domain-like"/>
    <property type="match status" value="1"/>
</dbReference>
<comment type="pathway">
    <text evidence="2">Amino-acid degradation.</text>
</comment>
<gene>
    <name evidence="15" type="ORF">ENH_00049840</name>
</gene>
<keyword evidence="10" id="KW-0443">Lipid metabolism</keyword>
<dbReference type="RefSeq" id="XP_013436662.1">
    <property type="nucleotide sequence ID" value="XM_013581208.1"/>
</dbReference>
<comment type="subunit">
    <text evidence="5">Homotetramer.</text>
</comment>
<dbReference type="PANTHER" id="PTHR43884:SF1">
    <property type="entry name" value="SHORT_BRANCHED CHAIN SPECIFIC ACYL-COA DEHYDROGENASE, MITOCHONDRIAL"/>
    <property type="match status" value="1"/>
</dbReference>
<evidence type="ECO:0000256" key="4">
    <source>
        <dbReference type="ARBA" id="ARBA00009347"/>
    </source>
</evidence>
<reference evidence="15" key="2">
    <citation type="submission" date="2013-10" db="EMBL/GenBank/DDBJ databases">
        <authorList>
            <person name="Aslett M."/>
        </authorList>
    </citation>
    <scope>NUCLEOTIDE SEQUENCE [LARGE SCALE GENOMIC DNA]</scope>
    <source>
        <strain evidence="15">Houghton</strain>
    </source>
</reference>
<comment type="pathway">
    <text evidence="3">Lipid metabolism; mitochondrial fatty acid beta-oxidation.</text>
</comment>
<keyword evidence="6 11" id="KW-0285">Flavoprotein</keyword>
<keyword evidence="8" id="KW-0276">Fatty acid metabolism</keyword>
<feature type="domain" description="Acyl-CoA dehydrogenase/oxidase C-terminal" evidence="12">
    <location>
        <begin position="189"/>
        <end position="308"/>
    </location>
</feature>
<evidence type="ECO:0000256" key="6">
    <source>
        <dbReference type="ARBA" id="ARBA00022630"/>
    </source>
</evidence>
<dbReference type="OrthoDB" id="9988775at2759"/>
<keyword evidence="9 11" id="KW-0560">Oxidoreductase</keyword>
<dbReference type="GeneID" id="25475133"/>
<keyword evidence="7 11" id="KW-0274">FAD</keyword>
<reference evidence="15" key="1">
    <citation type="submission" date="2013-10" db="EMBL/GenBank/DDBJ databases">
        <title>Genomic analysis of the causative agents of coccidiosis in chickens.</title>
        <authorList>
            <person name="Reid A.J."/>
            <person name="Blake D."/>
            <person name="Billington K."/>
            <person name="Browne H."/>
            <person name="Dunn M."/>
            <person name="Hung S."/>
            <person name="Kawahara F."/>
            <person name="Miranda-Saavedra D."/>
            <person name="Mourier T."/>
            <person name="Nagra H."/>
            <person name="Otto T.D."/>
            <person name="Rawlings N."/>
            <person name="Sanchez A."/>
            <person name="Sanders M."/>
            <person name="Subramaniam C."/>
            <person name="Tay Y."/>
            <person name="Dear P."/>
            <person name="Doerig C."/>
            <person name="Gruber A."/>
            <person name="Parkinson J."/>
            <person name="Shirley M."/>
            <person name="Wan K.L."/>
            <person name="Berriman M."/>
            <person name="Tomley F."/>
            <person name="Pain A."/>
        </authorList>
    </citation>
    <scope>NUCLEOTIDE SEQUENCE [LARGE SCALE GENOMIC DNA]</scope>
    <source>
        <strain evidence="15">Houghton</strain>
    </source>
</reference>
<dbReference type="InterPro" id="IPR013786">
    <property type="entry name" value="AcylCoA_DH/ox_N"/>
</dbReference>
<organism evidence="15 16">
    <name type="scientific">Eimeria necatrix</name>
    <dbReference type="NCBI Taxonomy" id="51315"/>
    <lineage>
        <taxon>Eukaryota</taxon>
        <taxon>Sar</taxon>
        <taxon>Alveolata</taxon>
        <taxon>Apicomplexa</taxon>
        <taxon>Conoidasida</taxon>
        <taxon>Coccidia</taxon>
        <taxon>Eucoccidiorida</taxon>
        <taxon>Eimeriorina</taxon>
        <taxon>Eimeriidae</taxon>
        <taxon>Eimeria</taxon>
    </lineage>
</organism>
<evidence type="ECO:0000259" key="12">
    <source>
        <dbReference type="Pfam" id="PF00441"/>
    </source>
</evidence>
<dbReference type="Gene3D" id="1.10.540.10">
    <property type="entry name" value="Acyl-CoA dehydrogenase/oxidase, N-terminal domain"/>
    <property type="match status" value="1"/>
</dbReference>
<dbReference type="Pfam" id="PF00441">
    <property type="entry name" value="Acyl-CoA_dh_1"/>
    <property type="match status" value="1"/>
</dbReference>
<proteinExistence type="inferred from homology"/>
<evidence type="ECO:0000256" key="7">
    <source>
        <dbReference type="ARBA" id="ARBA00022827"/>
    </source>
</evidence>
<evidence type="ECO:0000256" key="3">
    <source>
        <dbReference type="ARBA" id="ARBA00005198"/>
    </source>
</evidence>
<dbReference type="VEuPathDB" id="ToxoDB:ENH_00049840"/>
<evidence type="ECO:0000256" key="2">
    <source>
        <dbReference type="ARBA" id="ARBA00005023"/>
    </source>
</evidence>
<comment type="similarity">
    <text evidence="4 11">Belongs to the acyl-CoA dehydrogenase family.</text>
</comment>
<dbReference type="InterPro" id="IPR009075">
    <property type="entry name" value="AcylCo_DH/oxidase_C"/>
</dbReference>
<accession>U6N2N2</accession>
<evidence type="ECO:0000256" key="11">
    <source>
        <dbReference type="RuleBase" id="RU362125"/>
    </source>
</evidence>
<sequence>MGVNSEDGGSGISFLDSLLVVKEMSRVDPAVGLMVTVHNHLVLGALNRFGTSEQKDKFLPILSSDTVGCFCLGEDHSNSGSSSSLFDLKCTATRDAEKGGWVINGKKRYVLNAKESGLFLVVAVTGADEAEGQLTCFLVEREGIKIETETAKAGSQASSVSEVSLKGTFVPDSHVLGPVGGAKKICDELLMDSQIGVAAQQLGLAEGALHVALPYLIERRKIDEDAKSSYIKYEVAKAAAEIESVKALVYYAASLRTAAAPAAAAAAAAARYKAAATAAAVSSKCVDLVGPSALSKDLEKYYRDSKSTAYDLCGEEQLLQPIFEALINEYS</sequence>
<evidence type="ECO:0000259" key="13">
    <source>
        <dbReference type="Pfam" id="PF02770"/>
    </source>
</evidence>
<dbReference type="GO" id="GO:0005739">
    <property type="term" value="C:mitochondrion"/>
    <property type="evidence" value="ECO:0007669"/>
    <property type="project" value="TreeGrafter"/>
</dbReference>
<protein>
    <submittedName>
        <fullName evidence="15">2-methylbutyryl-CoA dehydrogenase, putative</fullName>
    </submittedName>
</protein>
<dbReference type="GO" id="GO:0050660">
    <property type="term" value="F:flavin adenine dinucleotide binding"/>
    <property type="evidence" value="ECO:0007669"/>
    <property type="project" value="InterPro"/>
</dbReference>
<dbReference type="Gene3D" id="1.20.140.10">
    <property type="entry name" value="Butyryl-CoA Dehydrogenase, subunit A, domain 3"/>
    <property type="match status" value="1"/>
</dbReference>
<evidence type="ECO:0000259" key="14">
    <source>
        <dbReference type="Pfam" id="PF02771"/>
    </source>
</evidence>
<dbReference type="InterPro" id="IPR036250">
    <property type="entry name" value="AcylCo_DH-like_C"/>
</dbReference>